<evidence type="ECO:0000313" key="4">
    <source>
        <dbReference type="Proteomes" id="UP001165190"/>
    </source>
</evidence>
<proteinExistence type="predicted"/>
<keyword evidence="1" id="KW-0677">Repeat</keyword>
<dbReference type="PANTHER" id="PTHR11017">
    <property type="entry name" value="LEUCINE-RICH REPEAT-CONTAINING PROTEIN"/>
    <property type="match status" value="1"/>
</dbReference>
<accession>A0A9W7MIV7</accession>
<dbReference type="AlphaFoldDB" id="A0A9W7MIV7"/>
<comment type="caution">
    <text evidence="3">The sequence shown here is derived from an EMBL/GenBank/DDBJ whole genome shotgun (WGS) entry which is preliminary data.</text>
</comment>
<evidence type="ECO:0000313" key="3">
    <source>
        <dbReference type="EMBL" id="GMJ03564.1"/>
    </source>
</evidence>
<gene>
    <name evidence="3" type="ORF">HRI_004025600</name>
</gene>
<sequence>MFEVKELNFNESLRLFHWYAFGCNSMPECFMECAGSLVKQCGGLPLAIRVLGSTLSSKSMNVWRSALEKLEAIPNSKIHRILRISYDSLEDDHDRNLFLDIACLFIGKDRDYTTTILDGCDFYTTIGIENLIGRPLLTINEKNKLMMHQMIRDMGREIIRQESPDAGERSRLWHKDAFDVIREKTGSKTIHCLALDLQGLLKKQV</sequence>
<dbReference type="InterPro" id="IPR044974">
    <property type="entry name" value="Disease_R_plants"/>
</dbReference>
<protein>
    <recommendedName>
        <fullName evidence="2">Disease resistance protein Roq1-like winged-helix domain-containing protein</fullName>
    </recommendedName>
</protein>
<dbReference type="GO" id="GO:0006952">
    <property type="term" value="P:defense response"/>
    <property type="evidence" value="ECO:0007669"/>
    <property type="project" value="InterPro"/>
</dbReference>
<dbReference type="SUPFAM" id="SSF46785">
    <property type="entry name" value="Winged helix' DNA-binding domain"/>
    <property type="match status" value="1"/>
</dbReference>
<dbReference type="InterPro" id="IPR058192">
    <property type="entry name" value="WHD_ROQ1-like"/>
</dbReference>
<dbReference type="OrthoDB" id="1901675at2759"/>
<dbReference type="SUPFAM" id="SSF52540">
    <property type="entry name" value="P-loop containing nucleoside triphosphate hydrolases"/>
    <property type="match status" value="1"/>
</dbReference>
<keyword evidence="4" id="KW-1185">Reference proteome</keyword>
<dbReference type="PANTHER" id="PTHR11017:SF305">
    <property type="entry name" value="TMV RESISTANCE PROTEIN N-LIKE"/>
    <property type="match status" value="1"/>
</dbReference>
<organism evidence="3 4">
    <name type="scientific">Hibiscus trionum</name>
    <name type="common">Flower of an hour</name>
    <dbReference type="NCBI Taxonomy" id="183268"/>
    <lineage>
        <taxon>Eukaryota</taxon>
        <taxon>Viridiplantae</taxon>
        <taxon>Streptophyta</taxon>
        <taxon>Embryophyta</taxon>
        <taxon>Tracheophyta</taxon>
        <taxon>Spermatophyta</taxon>
        <taxon>Magnoliopsida</taxon>
        <taxon>eudicotyledons</taxon>
        <taxon>Gunneridae</taxon>
        <taxon>Pentapetalae</taxon>
        <taxon>rosids</taxon>
        <taxon>malvids</taxon>
        <taxon>Malvales</taxon>
        <taxon>Malvaceae</taxon>
        <taxon>Malvoideae</taxon>
        <taxon>Hibiscus</taxon>
    </lineage>
</organism>
<dbReference type="InterPro" id="IPR027417">
    <property type="entry name" value="P-loop_NTPase"/>
</dbReference>
<dbReference type="InterPro" id="IPR042197">
    <property type="entry name" value="Apaf_helical"/>
</dbReference>
<reference evidence="3" key="1">
    <citation type="submission" date="2023-05" db="EMBL/GenBank/DDBJ databases">
        <title>Genome and transcriptome analyses reveal genes involved in the formation of fine ridges on petal epidermal cells in Hibiscus trionum.</title>
        <authorList>
            <person name="Koshimizu S."/>
            <person name="Masuda S."/>
            <person name="Ishii T."/>
            <person name="Shirasu K."/>
            <person name="Hoshino A."/>
            <person name="Arita M."/>
        </authorList>
    </citation>
    <scope>NUCLEOTIDE SEQUENCE</scope>
    <source>
        <strain evidence="3">Hamamatsu line</strain>
    </source>
</reference>
<evidence type="ECO:0000259" key="2">
    <source>
        <dbReference type="Pfam" id="PF23282"/>
    </source>
</evidence>
<dbReference type="Gene3D" id="1.10.8.430">
    <property type="entry name" value="Helical domain of apoptotic protease-activating factors"/>
    <property type="match status" value="1"/>
</dbReference>
<evidence type="ECO:0000256" key="1">
    <source>
        <dbReference type="ARBA" id="ARBA00022737"/>
    </source>
</evidence>
<dbReference type="GO" id="GO:0043531">
    <property type="term" value="F:ADP binding"/>
    <property type="evidence" value="ECO:0007669"/>
    <property type="project" value="InterPro"/>
</dbReference>
<name>A0A9W7MIV7_HIBTR</name>
<dbReference type="InterPro" id="IPR036390">
    <property type="entry name" value="WH_DNA-bd_sf"/>
</dbReference>
<dbReference type="EMBL" id="BSYR01000037">
    <property type="protein sequence ID" value="GMJ03564.1"/>
    <property type="molecule type" value="Genomic_DNA"/>
</dbReference>
<dbReference type="Pfam" id="PF23282">
    <property type="entry name" value="WHD_ROQ1"/>
    <property type="match status" value="1"/>
</dbReference>
<feature type="domain" description="Disease resistance protein Roq1-like winged-helix" evidence="2">
    <location>
        <begin position="92"/>
        <end position="163"/>
    </location>
</feature>
<dbReference type="Proteomes" id="UP001165190">
    <property type="component" value="Unassembled WGS sequence"/>
</dbReference>